<dbReference type="RefSeq" id="WP_013243770.1">
    <property type="nucleotide sequence ID" value="NC_019908.1"/>
</dbReference>
<dbReference type="GeneID" id="56439385"/>
<sequence length="261" mass="30974">MNTNINKIINDYIEYATQKNNIDAIVLSGSQTSLINDNMSDYDIYVYSKEKVNIEMREKFAKKYSINYELGNNYFEYGDEIILKENNICLDFMYRDISYIENEIDYVWRKCNSKIGYTTAFLYNIKNSKILYESNDYFRNFQKELNKDYPKQLKDNIIEKNYNVMYAKQSASFYEQLKNAIKRKDIVSINHRTSAILASYFDILFAINEELHVGEKKLIDYAKKLCSKLPNNFDKDIEDIINNNNILEKIENLIGNIKKLF</sequence>
<dbReference type="SUPFAM" id="SSF81301">
    <property type="entry name" value="Nucleotidyltransferase"/>
    <property type="match status" value="1"/>
</dbReference>
<dbReference type="Gene3D" id="3.30.460.10">
    <property type="entry name" value="Beta Polymerase, domain 2"/>
    <property type="match status" value="1"/>
</dbReference>
<dbReference type="Proteomes" id="UP000010793">
    <property type="component" value="Chromosome"/>
</dbReference>
<keyword evidence="3" id="KW-1185">Reference proteome</keyword>
<reference evidence="2 3" key="1">
    <citation type="journal article" date="2013" name="Genome Announc.">
        <title>Complete Genome Sequence of the Porcine Strain Brachyspira pilosicoli P43/6/78(T.).</title>
        <authorList>
            <person name="Lin C."/>
            <person name="den Bakker H.C."/>
            <person name="Suzuki H."/>
            <person name="Lefebure T."/>
            <person name="Ponnala L."/>
            <person name="Sun Q."/>
            <person name="Stanhope M.J."/>
            <person name="Wiedmann M."/>
            <person name="Duhamel G.E."/>
        </authorList>
    </citation>
    <scope>NUCLEOTIDE SEQUENCE [LARGE SCALE GENOMIC DNA]</scope>
    <source>
        <strain evidence="2 3">P43/6/78</strain>
    </source>
</reference>
<dbReference type="AlphaFoldDB" id="A0A3B6VRM1"/>
<evidence type="ECO:0000313" key="2">
    <source>
        <dbReference type="EMBL" id="AGA67364.1"/>
    </source>
</evidence>
<dbReference type="Pfam" id="PF13228">
    <property type="entry name" value="DUF4037"/>
    <property type="match status" value="1"/>
</dbReference>
<protein>
    <submittedName>
        <fullName evidence="2">Nucleotidyltransferase domain-containing protein</fullName>
    </submittedName>
</protein>
<evidence type="ECO:0000313" key="3">
    <source>
        <dbReference type="Proteomes" id="UP000010793"/>
    </source>
</evidence>
<name>A0A3B6VRM1_BRAPL</name>
<evidence type="ECO:0000259" key="1">
    <source>
        <dbReference type="Pfam" id="PF13228"/>
    </source>
</evidence>
<accession>A0A3B6VRM1</accession>
<organism evidence="2 3">
    <name type="scientific">Brachyspira pilosicoli P43/6/78</name>
    <dbReference type="NCBI Taxonomy" id="1042417"/>
    <lineage>
        <taxon>Bacteria</taxon>
        <taxon>Pseudomonadati</taxon>
        <taxon>Spirochaetota</taxon>
        <taxon>Spirochaetia</taxon>
        <taxon>Brachyspirales</taxon>
        <taxon>Brachyspiraceae</taxon>
        <taxon>Brachyspira</taxon>
    </lineage>
</organism>
<dbReference type="InterPro" id="IPR043519">
    <property type="entry name" value="NT_sf"/>
</dbReference>
<proteinExistence type="predicted"/>
<dbReference type="InterPro" id="IPR025117">
    <property type="entry name" value="DUF4037"/>
</dbReference>
<feature type="domain" description="DUF4037" evidence="1">
    <location>
        <begin position="122"/>
        <end position="211"/>
    </location>
</feature>
<dbReference type="EMBL" id="CP002873">
    <property type="protein sequence ID" value="AGA67364.1"/>
    <property type="molecule type" value="Genomic_DNA"/>
</dbReference>
<keyword evidence="2" id="KW-0808">Transferase</keyword>
<dbReference type="KEGG" id="bpip:BPP43_11020"/>
<gene>
    <name evidence="2" type="ORF">BPP43_11020</name>
</gene>
<dbReference type="GO" id="GO:0016740">
    <property type="term" value="F:transferase activity"/>
    <property type="evidence" value="ECO:0007669"/>
    <property type="project" value="UniProtKB-KW"/>
</dbReference>